<keyword evidence="2 4" id="KW-0863">Zinc-finger</keyword>
<feature type="region of interest" description="Disordered" evidence="6">
    <location>
        <begin position="381"/>
        <end position="436"/>
    </location>
</feature>
<name>A0AAW1PTQ4_9CHLO</name>
<dbReference type="InterPro" id="IPR050701">
    <property type="entry name" value="Histone_Mod_Regulator"/>
</dbReference>
<feature type="coiled-coil region" evidence="5">
    <location>
        <begin position="702"/>
        <end position="742"/>
    </location>
</feature>
<dbReference type="SUPFAM" id="SSF57903">
    <property type="entry name" value="FYVE/PHD zinc finger"/>
    <property type="match status" value="1"/>
</dbReference>
<proteinExistence type="predicted"/>
<evidence type="ECO:0000259" key="7">
    <source>
        <dbReference type="PROSITE" id="PS50016"/>
    </source>
</evidence>
<protein>
    <recommendedName>
        <fullName evidence="11">PHD finger protein</fullName>
    </recommendedName>
</protein>
<feature type="region of interest" description="Disordered" evidence="6">
    <location>
        <begin position="181"/>
        <end position="202"/>
    </location>
</feature>
<dbReference type="GO" id="GO:0006357">
    <property type="term" value="P:regulation of transcription by RNA polymerase II"/>
    <property type="evidence" value="ECO:0007669"/>
    <property type="project" value="TreeGrafter"/>
</dbReference>
<keyword evidence="1" id="KW-0479">Metal-binding</keyword>
<evidence type="ECO:0000259" key="8">
    <source>
        <dbReference type="PROSITE" id="PS51805"/>
    </source>
</evidence>
<accession>A0AAW1PTQ4</accession>
<dbReference type="EMBL" id="JALJOR010000009">
    <property type="protein sequence ID" value="KAK9811508.1"/>
    <property type="molecule type" value="Genomic_DNA"/>
</dbReference>
<organism evidence="9 10">
    <name type="scientific">[Myrmecia] bisecta</name>
    <dbReference type="NCBI Taxonomy" id="41462"/>
    <lineage>
        <taxon>Eukaryota</taxon>
        <taxon>Viridiplantae</taxon>
        <taxon>Chlorophyta</taxon>
        <taxon>core chlorophytes</taxon>
        <taxon>Trebouxiophyceae</taxon>
        <taxon>Trebouxiales</taxon>
        <taxon>Trebouxiaceae</taxon>
        <taxon>Myrmecia</taxon>
    </lineage>
</organism>
<evidence type="ECO:0000256" key="2">
    <source>
        <dbReference type="ARBA" id="ARBA00022771"/>
    </source>
</evidence>
<feature type="domain" description="PHD-type" evidence="7">
    <location>
        <begin position="452"/>
        <end position="502"/>
    </location>
</feature>
<dbReference type="InterPro" id="IPR034732">
    <property type="entry name" value="EPHD"/>
</dbReference>
<evidence type="ECO:0000313" key="10">
    <source>
        <dbReference type="Proteomes" id="UP001489004"/>
    </source>
</evidence>
<keyword evidence="5" id="KW-0175">Coiled coil</keyword>
<dbReference type="PANTHER" id="PTHR13793">
    <property type="entry name" value="PHD FINGER PROTEINS"/>
    <property type="match status" value="1"/>
</dbReference>
<gene>
    <name evidence="9" type="ORF">WJX72_005018</name>
</gene>
<feature type="domain" description="PHD-type" evidence="8">
    <location>
        <begin position="538"/>
        <end position="651"/>
    </location>
</feature>
<dbReference type="Pfam" id="PF10198">
    <property type="entry name" value="Ada3"/>
    <property type="match status" value="1"/>
</dbReference>
<dbReference type="InterPro" id="IPR019340">
    <property type="entry name" value="Histone_AcTrfase_su3"/>
</dbReference>
<dbReference type="AlphaFoldDB" id="A0AAW1PTQ4"/>
<evidence type="ECO:0000256" key="5">
    <source>
        <dbReference type="SAM" id="Coils"/>
    </source>
</evidence>
<dbReference type="InterPro" id="IPR011011">
    <property type="entry name" value="Znf_FYVE_PHD"/>
</dbReference>
<dbReference type="InterPro" id="IPR019786">
    <property type="entry name" value="Zinc_finger_PHD-type_CS"/>
</dbReference>
<dbReference type="Gene3D" id="3.30.40.10">
    <property type="entry name" value="Zinc/RING finger domain, C3HC4 (zinc finger)"/>
    <property type="match status" value="2"/>
</dbReference>
<dbReference type="GO" id="GO:0008270">
    <property type="term" value="F:zinc ion binding"/>
    <property type="evidence" value="ECO:0007669"/>
    <property type="project" value="UniProtKB-KW"/>
</dbReference>
<evidence type="ECO:0000313" key="9">
    <source>
        <dbReference type="EMBL" id="KAK9811508.1"/>
    </source>
</evidence>
<dbReference type="CDD" id="cd15571">
    <property type="entry name" value="ePHD"/>
    <property type="match status" value="1"/>
</dbReference>
<evidence type="ECO:0008006" key="11">
    <source>
        <dbReference type="Google" id="ProtNLM"/>
    </source>
</evidence>
<dbReference type="Proteomes" id="UP001489004">
    <property type="component" value="Unassembled WGS sequence"/>
</dbReference>
<feature type="compositionally biased region" description="Polar residues" evidence="6">
    <location>
        <begin position="190"/>
        <end position="202"/>
    </location>
</feature>
<feature type="compositionally biased region" description="Polar residues" evidence="6">
    <location>
        <begin position="418"/>
        <end position="434"/>
    </location>
</feature>
<dbReference type="PROSITE" id="PS50016">
    <property type="entry name" value="ZF_PHD_2"/>
    <property type="match status" value="1"/>
</dbReference>
<comment type="caution">
    <text evidence="9">The sequence shown here is derived from an EMBL/GenBank/DDBJ whole genome shotgun (WGS) entry which is preliminary data.</text>
</comment>
<dbReference type="Pfam" id="PF13831">
    <property type="entry name" value="PHD_2"/>
    <property type="match status" value="1"/>
</dbReference>
<dbReference type="Pfam" id="PF13832">
    <property type="entry name" value="zf-HC5HC2H_2"/>
    <property type="match status" value="1"/>
</dbReference>
<dbReference type="SMART" id="SM00249">
    <property type="entry name" value="PHD"/>
    <property type="match status" value="2"/>
</dbReference>
<keyword evidence="10" id="KW-1185">Reference proteome</keyword>
<keyword evidence="3" id="KW-0862">Zinc</keyword>
<dbReference type="PROSITE" id="PS51805">
    <property type="entry name" value="EPHD"/>
    <property type="match status" value="1"/>
</dbReference>
<dbReference type="CDD" id="cd15492">
    <property type="entry name" value="PHD_BRPF_JADE_like"/>
    <property type="match status" value="1"/>
</dbReference>
<dbReference type="InterPro" id="IPR013083">
    <property type="entry name" value="Znf_RING/FYVE/PHD"/>
</dbReference>
<sequence>MEGYFRDLTQEDVLGVLPRYSSLLDDPVLLVPPLGPEQAAGAATAATPATAAEEADKLAGRKSRRIVARVSKEAEARRIAEEEAAAAAEAQAALAGLTPSGQQANSLLETCTDDELALLADQVVGLRQITHSHEPLSENDPDLQRWLMIGRSSDQNGSNGGLQHISPDMRSKAHVWLRHVAQRAQQAQQGRSTALSQDQPAQQDDLEILERQVSSAGAGPSSGGRPAIARQRSSINYSLLAGKKDGARASGLGKAHRKAAKSGGVALCGEQQRPGHSQASSAVAAAVAAGPVEQGPEEQWQQLQDSAALLAAAPDDEILGEILALQSELMQQSAINRGRLEGVLQRAMEDRQRQAAFAEERADAADFVKAYIQRCRAAKRNAKREKREQAQREALAAMSTATPPSPRNATGRARSNALDASQTPADSFSSQQVSGEAFPLQDMLADRSEEEEAMCCVCGGGHSASPNYIVFCERCDIAVHQKCYDLDEIPAGEWLCWPCRRYEDDLRRQGVPQSQIRPPRWEMAGAGGRQLPEGGSRSVQCALCPVAYGAFRQTVDSQEWVHQVCALWQPEVTVRSANACEVVGGKANIKPDRWTDLCSICRRPYGAIIRCNLGHCAAAFHPLCARNAGQYLAVREVVSKATYRAYCSLHSELQRAKDRINLPVGEGVVLTKKDAKKREKEAQARFAELVALTGRESERAVLRSVRLELEALRLLLERMNRREKLKREAARLMRDVHALRLANPAEARALAATRQSEAEVGAAAEKLQVERECMMTSGEAAASNAQLPPGFMYVPANTLGNGSVPPA</sequence>
<dbReference type="PROSITE" id="PS01359">
    <property type="entry name" value="ZF_PHD_1"/>
    <property type="match status" value="1"/>
</dbReference>
<evidence type="ECO:0000256" key="6">
    <source>
        <dbReference type="SAM" id="MobiDB-lite"/>
    </source>
</evidence>
<evidence type="ECO:0000256" key="4">
    <source>
        <dbReference type="PROSITE-ProRule" id="PRU00146"/>
    </source>
</evidence>
<dbReference type="InterPro" id="IPR001965">
    <property type="entry name" value="Znf_PHD"/>
</dbReference>
<evidence type="ECO:0000256" key="3">
    <source>
        <dbReference type="ARBA" id="ARBA00022833"/>
    </source>
</evidence>
<evidence type="ECO:0000256" key="1">
    <source>
        <dbReference type="ARBA" id="ARBA00022723"/>
    </source>
</evidence>
<dbReference type="PANTHER" id="PTHR13793:SF107">
    <property type="entry name" value="BROMODOMAIN-CONTAINING PROTEIN HOMOLOG"/>
    <property type="match status" value="1"/>
</dbReference>
<dbReference type="InterPro" id="IPR019787">
    <property type="entry name" value="Znf_PHD-finger"/>
</dbReference>
<reference evidence="9 10" key="1">
    <citation type="journal article" date="2024" name="Nat. Commun.">
        <title>Phylogenomics reveals the evolutionary origins of lichenization in chlorophyte algae.</title>
        <authorList>
            <person name="Puginier C."/>
            <person name="Libourel C."/>
            <person name="Otte J."/>
            <person name="Skaloud P."/>
            <person name="Haon M."/>
            <person name="Grisel S."/>
            <person name="Petersen M."/>
            <person name="Berrin J.G."/>
            <person name="Delaux P.M."/>
            <person name="Dal Grande F."/>
            <person name="Keller J."/>
        </authorList>
    </citation>
    <scope>NUCLEOTIDE SEQUENCE [LARGE SCALE GENOMIC DNA]</scope>
    <source>
        <strain evidence="9 10">SAG 2043</strain>
    </source>
</reference>